<dbReference type="PANTHER" id="PTHR10039:SF5">
    <property type="entry name" value="NACHT DOMAIN-CONTAINING PROTEIN"/>
    <property type="match status" value="1"/>
</dbReference>
<feature type="region of interest" description="Disordered" evidence="2">
    <location>
        <begin position="924"/>
        <end position="997"/>
    </location>
</feature>
<evidence type="ECO:0000256" key="1">
    <source>
        <dbReference type="ARBA" id="ARBA00022737"/>
    </source>
</evidence>
<dbReference type="EMBL" id="CABFNS010000798">
    <property type="protein sequence ID" value="VUC29212.1"/>
    <property type="molecule type" value="Genomic_DNA"/>
</dbReference>
<name>A0ABY6UDI4_BIOOC</name>
<dbReference type="InterPro" id="IPR056693">
    <property type="entry name" value="DUF7791"/>
</dbReference>
<dbReference type="InterPro" id="IPR027417">
    <property type="entry name" value="P-loop_NTPase"/>
</dbReference>
<evidence type="ECO:0000259" key="4">
    <source>
        <dbReference type="Pfam" id="PF25053"/>
    </source>
</evidence>
<evidence type="ECO:0000313" key="6">
    <source>
        <dbReference type="Proteomes" id="UP000766486"/>
    </source>
</evidence>
<feature type="domain" description="Nephrocystin 3-like N-terminal" evidence="3">
    <location>
        <begin position="265"/>
        <end position="434"/>
    </location>
</feature>
<dbReference type="SUPFAM" id="SSF52540">
    <property type="entry name" value="P-loop containing nucleoside triphosphate hydrolases"/>
    <property type="match status" value="1"/>
</dbReference>
<dbReference type="Proteomes" id="UP000766486">
    <property type="component" value="Unassembled WGS sequence"/>
</dbReference>
<evidence type="ECO:0000256" key="2">
    <source>
        <dbReference type="SAM" id="MobiDB-lite"/>
    </source>
</evidence>
<reference evidence="5 6" key="1">
    <citation type="submission" date="2019-06" db="EMBL/GenBank/DDBJ databases">
        <authorList>
            <person name="Broberg M."/>
        </authorList>
    </citation>
    <scope>NUCLEOTIDE SEQUENCE [LARGE SCALE GENOMIC DNA]</scope>
</reference>
<accession>A0ABY6UDI4</accession>
<evidence type="ECO:0000313" key="5">
    <source>
        <dbReference type="EMBL" id="VUC29212.1"/>
    </source>
</evidence>
<dbReference type="Pfam" id="PF25053">
    <property type="entry name" value="DUF7791"/>
    <property type="match status" value="1"/>
</dbReference>
<comment type="caution">
    <text evidence="5">The sequence shown here is derived from an EMBL/GenBank/DDBJ whole genome shotgun (WGS) entry which is preliminary data.</text>
</comment>
<evidence type="ECO:0000259" key="3">
    <source>
        <dbReference type="Pfam" id="PF24883"/>
    </source>
</evidence>
<keyword evidence="6" id="KW-1185">Reference proteome</keyword>
<proteinExistence type="predicted"/>
<dbReference type="Gene3D" id="3.40.50.300">
    <property type="entry name" value="P-loop containing nucleotide triphosphate hydrolases"/>
    <property type="match status" value="1"/>
</dbReference>
<keyword evidence="1" id="KW-0677">Repeat</keyword>
<dbReference type="Pfam" id="PF24883">
    <property type="entry name" value="NPHP3_N"/>
    <property type="match status" value="1"/>
</dbReference>
<sequence length="997" mass="113503">MDGLYIAAAIIHFIEYAGRLVASGQSRQYPLEHRELGSIAKGLLSCGRQIEESLRSQHREHTHTNIGSQQHQTASHCQGIAGELLDAIELLQAAGPGTKWRSFRHALRTVLSDSAVHAFDKNLRSLRHQTIFTTIDSLRVEASRLSRAQAALRHASEEAPPVPDRVVSVGDRFINDNRLGDTWRKFIIHSILENQRNPNAMLPPFLGLKPKGAWARAYENGVRARVLHRLTFRNMEERERQIPEAEEGTFRWVFRDPVVNDKPWSSFRNFLRWPTSKIYWITGKPGSGKSALMKHIRHSQETRNLLRYWSGGRNVLQARFYFCNSGDSMQTSIEGLLQSLLLDCLRQVPSLAIQRVLPARWEVACLFDQDDVPWGEEDLLDALRTLLTDVFAHQKFFFLIDGLDEYLGEQSQLIDLIMDLAEMTNNLKLCISSRCWPQFHDTFMGRPHLVLENLTDADIGHYIETKFEESSAFCQLRQREPENFERLMRDTSFKAEGCFLWAQLAVQYLTDALSNGDMIGDLEDRLGELFPGDIERILEKIIESLDEEDRDHASQIYQIVRACDDFATVLCVALADLVETSLAKSASAKVMPIQYKESLSKVMRRTLFNRCQGLLHIPAASMYEDDSDESEASSDQSGNESDDEADEDETSGTSSSDRINPISHLEIKYIHRVVKDYIESPHIWDWIVSMSSVRFDPNLSLCKANILQFKGLDPLSLSMSEFWFHAEMAIKYAVRCMNVEGNVSEVIKLLDEVDSTGSALTYHYTNPIFVDWPGALGENDHWVTFFLSRISHPNFSHLMAACGVHQYLTRRVRKEDVRNGRLTGEPTSLLITAVQEFSSLSNCDDLAGPHVRVVEALMRKGADCLQAHHGRSAFNLVQRARRHEKHKPVYEDILRVFERYSRRPLPLSMNVDSSMALARQDTQLTPYREANNDDTRSTDGLCEGQNGREQLREGKRHSKQYSSIHIQGKNIKMRDGNDRSELGSQHQEENQAGSGVG</sequence>
<feature type="compositionally biased region" description="Acidic residues" evidence="2">
    <location>
        <begin position="640"/>
        <end position="650"/>
    </location>
</feature>
<feature type="region of interest" description="Disordered" evidence="2">
    <location>
        <begin position="623"/>
        <end position="659"/>
    </location>
</feature>
<protein>
    <recommendedName>
        <fullName evidence="7">NACHT domain-containing protein</fullName>
    </recommendedName>
</protein>
<feature type="compositionally biased region" description="Basic and acidic residues" evidence="2">
    <location>
        <begin position="972"/>
        <end position="989"/>
    </location>
</feature>
<feature type="compositionally biased region" description="Acidic residues" evidence="2">
    <location>
        <begin position="623"/>
        <end position="632"/>
    </location>
</feature>
<evidence type="ECO:0008006" key="7">
    <source>
        <dbReference type="Google" id="ProtNLM"/>
    </source>
</evidence>
<organism evidence="5 6">
    <name type="scientific">Bionectria ochroleuca</name>
    <name type="common">Gliocladium roseum</name>
    <dbReference type="NCBI Taxonomy" id="29856"/>
    <lineage>
        <taxon>Eukaryota</taxon>
        <taxon>Fungi</taxon>
        <taxon>Dikarya</taxon>
        <taxon>Ascomycota</taxon>
        <taxon>Pezizomycotina</taxon>
        <taxon>Sordariomycetes</taxon>
        <taxon>Hypocreomycetidae</taxon>
        <taxon>Hypocreales</taxon>
        <taxon>Bionectriaceae</taxon>
        <taxon>Clonostachys</taxon>
    </lineage>
</organism>
<feature type="domain" description="DUF7791" evidence="4">
    <location>
        <begin position="544"/>
        <end position="715"/>
    </location>
</feature>
<gene>
    <name evidence="5" type="ORF">CLO192961_LOCUS252265</name>
</gene>
<dbReference type="InterPro" id="IPR056884">
    <property type="entry name" value="NPHP3-like_N"/>
</dbReference>
<dbReference type="PANTHER" id="PTHR10039">
    <property type="entry name" value="AMELOGENIN"/>
    <property type="match status" value="1"/>
</dbReference>